<protein>
    <recommendedName>
        <fullName evidence="9">Regulating synaptic membrane exocytosis protein 2</fullName>
    </recommendedName>
</protein>
<dbReference type="PANTHER" id="PTHR12157">
    <property type="entry name" value="REGULATING SYNAPTIC MEMBRANE EXOCYTOSIS PROTEIN"/>
    <property type="match status" value="1"/>
</dbReference>
<dbReference type="InterPro" id="IPR036034">
    <property type="entry name" value="PDZ_sf"/>
</dbReference>
<dbReference type="GO" id="GO:0031267">
    <property type="term" value="F:small GTPase binding"/>
    <property type="evidence" value="ECO:0007669"/>
    <property type="project" value="InterPro"/>
</dbReference>
<dbReference type="PROSITE" id="PS50004">
    <property type="entry name" value="C2"/>
    <property type="match status" value="2"/>
</dbReference>
<keyword evidence="1" id="KW-0770">Synapse</keyword>
<feature type="compositionally biased region" description="Basic and acidic residues" evidence="3">
    <location>
        <begin position="436"/>
        <end position="446"/>
    </location>
</feature>
<dbReference type="SMART" id="SM00228">
    <property type="entry name" value="PDZ"/>
    <property type="match status" value="1"/>
</dbReference>
<feature type="compositionally biased region" description="Basic residues" evidence="3">
    <location>
        <begin position="420"/>
        <end position="429"/>
    </location>
</feature>
<dbReference type="InterPro" id="IPR035892">
    <property type="entry name" value="C2_domain_sf"/>
</dbReference>
<dbReference type="GO" id="GO:0048167">
    <property type="term" value="P:regulation of synaptic plasticity"/>
    <property type="evidence" value="ECO:0007669"/>
    <property type="project" value="TreeGrafter"/>
</dbReference>
<dbReference type="PANTHER" id="PTHR12157:SF24">
    <property type="entry name" value="FIFE, ISOFORM D"/>
    <property type="match status" value="1"/>
</dbReference>
<dbReference type="PROSITE" id="PS50916">
    <property type="entry name" value="RABBD"/>
    <property type="match status" value="1"/>
</dbReference>
<dbReference type="Pfam" id="PF00595">
    <property type="entry name" value="PDZ"/>
    <property type="match status" value="1"/>
</dbReference>
<organism evidence="7 8">
    <name type="scientific">Potamilus streckersoni</name>
    <dbReference type="NCBI Taxonomy" id="2493646"/>
    <lineage>
        <taxon>Eukaryota</taxon>
        <taxon>Metazoa</taxon>
        <taxon>Spiralia</taxon>
        <taxon>Lophotrochozoa</taxon>
        <taxon>Mollusca</taxon>
        <taxon>Bivalvia</taxon>
        <taxon>Autobranchia</taxon>
        <taxon>Heteroconchia</taxon>
        <taxon>Palaeoheterodonta</taxon>
        <taxon>Unionida</taxon>
        <taxon>Unionoidea</taxon>
        <taxon>Unionidae</taxon>
        <taxon>Ambleminae</taxon>
        <taxon>Lampsilini</taxon>
        <taxon>Potamilus</taxon>
    </lineage>
</organism>
<feature type="region of interest" description="Disordered" evidence="3">
    <location>
        <begin position="803"/>
        <end position="826"/>
    </location>
</feature>
<reference evidence="7" key="2">
    <citation type="journal article" date="2021" name="Genome Biol. Evol.">
        <title>Developing a high-quality reference genome for a parasitic bivalve with doubly uniparental inheritance (Bivalvia: Unionida).</title>
        <authorList>
            <person name="Smith C.H."/>
        </authorList>
    </citation>
    <scope>NUCLEOTIDE SEQUENCE</scope>
    <source>
        <strain evidence="7">CHS0354</strain>
        <tissue evidence="7">Mantle</tissue>
    </source>
</reference>
<evidence type="ECO:0000256" key="3">
    <source>
        <dbReference type="SAM" id="MobiDB-lite"/>
    </source>
</evidence>
<comment type="subcellular location">
    <subcellularLocation>
        <location evidence="2">Synapse</location>
    </subcellularLocation>
</comment>
<dbReference type="Gene3D" id="2.30.42.10">
    <property type="match status" value="1"/>
</dbReference>
<dbReference type="GO" id="GO:0048788">
    <property type="term" value="C:cytoskeleton of presynaptic active zone"/>
    <property type="evidence" value="ECO:0007669"/>
    <property type="project" value="TreeGrafter"/>
</dbReference>
<dbReference type="InterPro" id="IPR010911">
    <property type="entry name" value="Rab_BD"/>
</dbReference>
<feature type="region of interest" description="Disordered" evidence="3">
    <location>
        <begin position="847"/>
        <end position="880"/>
    </location>
</feature>
<evidence type="ECO:0000259" key="4">
    <source>
        <dbReference type="PROSITE" id="PS50004"/>
    </source>
</evidence>
<feature type="region of interest" description="Disordered" evidence="3">
    <location>
        <begin position="132"/>
        <end position="151"/>
    </location>
</feature>
<comment type="caution">
    <text evidence="7">The sequence shown here is derived from an EMBL/GenBank/DDBJ whole genome shotgun (WGS) entry which is preliminary data.</text>
</comment>
<dbReference type="Gene3D" id="2.60.40.150">
    <property type="entry name" value="C2 domain"/>
    <property type="match status" value="2"/>
</dbReference>
<feature type="compositionally biased region" description="Polar residues" evidence="3">
    <location>
        <begin position="355"/>
        <end position="375"/>
    </location>
</feature>
<dbReference type="Proteomes" id="UP001195483">
    <property type="component" value="Unassembled WGS sequence"/>
</dbReference>
<proteinExistence type="predicted"/>
<feature type="domain" description="PDZ" evidence="5">
    <location>
        <begin position="503"/>
        <end position="594"/>
    </location>
</feature>
<dbReference type="SUPFAM" id="SSF49562">
    <property type="entry name" value="C2 domain (Calcium/lipid-binding domain, CaLB)"/>
    <property type="match status" value="2"/>
</dbReference>
<dbReference type="GO" id="GO:0042391">
    <property type="term" value="P:regulation of membrane potential"/>
    <property type="evidence" value="ECO:0007669"/>
    <property type="project" value="TreeGrafter"/>
</dbReference>
<evidence type="ECO:0000313" key="8">
    <source>
        <dbReference type="Proteomes" id="UP001195483"/>
    </source>
</evidence>
<feature type="compositionally biased region" description="Polar residues" evidence="3">
    <location>
        <begin position="854"/>
        <end position="872"/>
    </location>
</feature>
<feature type="region of interest" description="Disordered" evidence="3">
    <location>
        <begin position="419"/>
        <end position="447"/>
    </location>
</feature>
<feature type="region of interest" description="Disordered" evidence="3">
    <location>
        <begin position="9"/>
        <end position="41"/>
    </location>
</feature>
<evidence type="ECO:0000259" key="6">
    <source>
        <dbReference type="PROSITE" id="PS50916"/>
    </source>
</evidence>
<dbReference type="Pfam" id="PF00168">
    <property type="entry name" value="C2"/>
    <property type="match status" value="2"/>
</dbReference>
<dbReference type="InterPro" id="IPR001478">
    <property type="entry name" value="PDZ"/>
</dbReference>
<feature type="domain" description="C2" evidence="4">
    <location>
        <begin position="651"/>
        <end position="772"/>
    </location>
</feature>
<evidence type="ECO:0000256" key="2">
    <source>
        <dbReference type="ARBA" id="ARBA00034103"/>
    </source>
</evidence>
<keyword evidence="8" id="KW-1185">Reference proteome</keyword>
<feature type="compositionally biased region" description="Polar residues" evidence="3">
    <location>
        <begin position="806"/>
        <end position="826"/>
    </location>
</feature>
<dbReference type="Gene3D" id="3.30.40.10">
    <property type="entry name" value="Zinc/RING finger domain, C3HC4 (zinc finger)"/>
    <property type="match status" value="1"/>
</dbReference>
<dbReference type="AlphaFoldDB" id="A0AAE0TG17"/>
<feature type="compositionally biased region" description="Polar residues" evidence="3">
    <location>
        <begin position="291"/>
        <end position="302"/>
    </location>
</feature>
<dbReference type="GO" id="GO:0042734">
    <property type="term" value="C:presynaptic membrane"/>
    <property type="evidence" value="ECO:0007669"/>
    <property type="project" value="TreeGrafter"/>
</dbReference>
<reference evidence="7" key="1">
    <citation type="journal article" date="2021" name="Genome Biol. Evol.">
        <title>A High-Quality Reference Genome for a Parasitic Bivalve with Doubly Uniparental Inheritance (Bivalvia: Unionida).</title>
        <authorList>
            <person name="Smith C.H."/>
        </authorList>
    </citation>
    <scope>NUCLEOTIDE SEQUENCE</scope>
    <source>
        <strain evidence="7">CHS0354</strain>
    </source>
</reference>
<feature type="domain" description="RabBD" evidence="6">
    <location>
        <begin position="37"/>
        <end position="110"/>
    </location>
</feature>
<evidence type="ECO:0000259" key="5">
    <source>
        <dbReference type="PROSITE" id="PS50106"/>
    </source>
</evidence>
<dbReference type="GO" id="GO:0048791">
    <property type="term" value="P:calcium ion-regulated exocytosis of neurotransmitter"/>
    <property type="evidence" value="ECO:0007669"/>
    <property type="project" value="TreeGrafter"/>
</dbReference>
<evidence type="ECO:0008006" key="9">
    <source>
        <dbReference type="Google" id="ProtNLM"/>
    </source>
</evidence>
<dbReference type="GO" id="GO:0044325">
    <property type="term" value="F:transmembrane transporter binding"/>
    <property type="evidence" value="ECO:0007669"/>
    <property type="project" value="TreeGrafter"/>
</dbReference>
<accession>A0AAE0TG17</accession>
<dbReference type="SUPFAM" id="SSF50156">
    <property type="entry name" value="PDZ domain-like"/>
    <property type="match status" value="1"/>
</dbReference>
<dbReference type="EMBL" id="JAEAOA010001752">
    <property type="protein sequence ID" value="KAK3609742.1"/>
    <property type="molecule type" value="Genomic_DNA"/>
</dbReference>
<gene>
    <name evidence="7" type="ORF">CHS0354_029189</name>
</gene>
<feature type="domain" description="C2" evidence="4">
    <location>
        <begin position="1006"/>
        <end position="1130"/>
    </location>
</feature>
<feature type="region of interest" description="Disordered" evidence="3">
    <location>
        <begin position="355"/>
        <end position="380"/>
    </location>
</feature>
<dbReference type="GO" id="GO:0006886">
    <property type="term" value="P:intracellular protein transport"/>
    <property type="evidence" value="ECO:0007669"/>
    <property type="project" value="InterPro"/>
</dbReference>
<dbReference type="InterPro" id="IPR039032">
    <property type="entry name" value="Rim-like"/>
</dbReference>
<feature type="region of interest" description="Disordered" evidence="3">
    <location>
        <begin position="289"/>
        <end position="315"/>
    </location>
</feature>
<dbReference type="InterPro" id="IPR013083">
    <property type="entry name" value="Znf_RING/FYVE/PHD"/>
</dbReference>
<dbReference type="PROSITE" id="PS50106">
    <property type="entry name" value="PDZ"/>
    <property type="match status" value="1"/>
</dbReference>
<name>A0AAE0TG17_9BIVA</name>
<dbReference type="SMART" id="SM00239">
    <property type="entry name" value="C2"/>
    <property type="match status" value="2"/>
</dbReference>
<dbReference type="GO" id="GO:0050806">
    <property type="term" value="P:positive regulation of synaptic transmission"/>
    <property type="evidence" value="ECO:0007669"/>
    <property type="project" value="TreeGrafter"/>
</dbReference>
<sequence>MASIMKKVLHPGSWRQNSRKSNILSPPGAANPVCPPSPDLTGLTPEEINILKDVFKRQELFEVEEQERQRKLAEELQRFQEQNVKGKWICNMCLMKRELLAKTGTWYHGPNAQPSINSHSFCKKLSFSEIESSENDGTGTEATFSEGTQTQALTDYDYPSLDLGLRNPRSPIKRSRRYHSFDDRDPIEPDEDVEIDDEQFYKERQICRRQRYSRKNRRCRTSTNSYSEKDGDSYDLKEADVKVVLKYPNEENFWLSYPDSKVENQNVLYLSSDSVPLFTESSASDSRRVSWESTCTESSGQRRSSREDYEVYSDESGHGRQVCDLNVSEIKRQDALYFSSSSSILSDTKCSDIQGYSSPSPVSNVSKLDTSPPRSSESRIKSEKIMKKKLLPYQSRFDDVRERSHAQINSLSPDVALSCHQRRRRRRSPKLTSEAECQKGERERRSYYHPSQDYNEILKAQMERQELGVNSHGRRMTLSHCENIQLHPIERRMSSGNVTNPRQVILHRDRSDKSHRTAGLGMRVVGGKIGSDGLTGAYVTMVTENGPAYVQGIRSGDQVLQWDGRSLNDVTFEEVNEIKNKSGSIVQILVFRHHNEIAQAKQERINYPVIIRSETVDVKDPQPSDGLVLNKPKRRLLPKTPIEIKRDVKQINGKIWLQIHYDTKCLAVTLVKGESLLSAEGDERRGTNPVVMLHLLPSRNVHESKETKPKFDTTDPEWNETFVFPNITEDEVRKKSLEITLWNMKEIEDEFIGEVLLDLSESIIDGTLVCYNLEDHDENSSPLPYRKKSFSISDTSAFTSFDDSSLATTPNLNPSPRSSIEGQRTSPHIMPLISAHEKMRELMGQFKSSPGREFSSNHSSPVLSPTSPTDQSPPLLKSGSFKSLVKKKMSSAMARMSSSINLGSDKKEHSVSYPNITRCSSYHDVFDNKTLDVIIQRSRKSFESAVGNYDLLAPPHPLSISNSSSDFFLEMDQESEPGKCPNPDHPVPEGSDITSLLGPGQLPPKPSYEIQICGDIKMGFMVSKGKLEVDIVVVKGLSKSGISTPPDTYVKTYLVEGMKTLQKKKTQMVKASFDPVFKKKIKYSACNIHGRCIKVNVWEKQRTFDKKNCLGEAVVKLDDLNLSHFNLAWYKLFQMGAMDIGSSESLYFW</sequence>
<evidence type="ECO:0000313" key="7">
    <source>
        <dbReference type="EMBL" id="KAK3609742.1"/>
    </source>
</evidence>
<dbReference type="InterPro" id="IPR000008">
    <property type="entry name" value="C2_dom"/>
</dbReference>
<feature type="compositionally biased region" description="Polar residues" evidence="3">
    <location>
        <begin position="14"/>
        <end position="24"/>
    </location>
</feature>
<reference evidence="7" key="3">
    <citation type="submission" date="2023-05" db="EMBL/GenBank/DDBJ databases">
        <authorList>
            <person name="Smith C.H."/>
        </authorList>
    </citation>
    <scope>NUCLEOTIDE SEQUENCE</scope>
    <source>
        <strain evidence="7">CHS0354</strain>
        <tissue evidence="7">Mantle</tissue>
    </source>
</reference>
<evidence type="ECO:0000256" key="1">
    <source>
        <dbReference type="ARBA" id="ARBA00023018"/>
    </source>
</evidence>
<feature type="compositionally biased region" description="Polar residues" evidence="3">
    <location>
        <begin position="135"/>
        <end position="151"/>
    </location>
</feature>